<evidence type="ECO:0000313" key="4">
    <source>
        <dbReference type="Proteomes" id="UP001147830"/>
    </source>
</evidence>
<dbReference type="SUPFAM" id="SSF56935">
    <property type="entry name" value="Porins"/>
    <property type="match status" value="1"/>
</dbReference>
<protein>
    <submittedName>
        <fullName evidence="3">OprO/OprP family phosphate-selective porin</fullName>
    </submittedName>
</protein>
<sequence>MKANLKKHAALLAGAVLLANTQLVQADDQQTIIELQKRIEQLEQSMNERLNAMADSMDSVAAQQSSGANKNVHIGGYGEMHYNHLDVDGTDTRQIDLHRMVLFFGYDFSDRARFVSEFEVEHTLVSDGARGAVEIEQAYVELDLMSNMQFRSGVMLMPVGMINETHEPPTFYGVERPVIETTIIPTTWYSAGISITHQLDNGISYDLMISEGLKTDDPTYNNDADPFDLKSGKQKGSFADAFDLAVTGRVVYRGTAGLELAAYAQYQPDLDQSAEISYADDATLVGAHVIYQLGDITTKALYARWDLGGDAADAAGKAVQDGGYVEVNYRLNEQWGFFGRQSAWSQNDDMNASQSDAGVNYYPVEGIVFKADIQQQNKDAGNADGFNLGMGYMF</sequence>
<evidence type="ECO:0000256" key="1">
    <source>
        <dbReference type="SAM" id="Coils"/>
    </source>
</evidence>
<organism evidence="3 4">
    <name type="scientific">Thalassolituus pacificus</name>
    <dbReference type="NCBI Taxonomy" id="2975440"/>
    <lineage>
        <taxon>Bacteria</taxon>
        <taxon>Pseudomonadati</taxon>
        <taxon>Pseudomonadota</taxon>
        <taxon>Gammaproteobacteria</taxon>
        <taxon>Oceanospirillales</taxon>
        <taxon>Oceanospirillaceae</taxon>
        <taxon>Thalassolituus</taxon>
    </lineage>
</organism>
<dbReference type="EMBL" id="JAOANI010000028">
    <property type="protein sequence ID" value="MCT7360435.1"/>
    <property type="molecule type" value="Genomic_DNA"/>
</dbReference>
<feature type="signal peptide" evidence="2">
    <location>
        <begin position="1"/>
        <end position="26"/>
    </location>
</feature>
<reference evidence="3" key="1">
    <citation type="journal article" date="2022" name="Front. Microbiol.">
        <title>Genome-based taxonomic rearrangement of Oceanobacter-related bacteria including the description of Thalassolituus hydrocarbonoclasticus sp. nov. and Thalassolituus pacificus sp. nov. and emended description of the genus Thalassolituus.</title>
        <authorList>
            <person name="Dong C."/>
            <person name="Wei L."/>
            <person name="Wang J."/>
            <person name="Lai Q."/>
            <person name="Huang Z."/>
            <person name="Shao Z."/>
        </authorList>
    </citation>
    <scope>NUCLEOTIDE SEQUENCE</scope>
    <source>
        <strain evidence="3">59MF3M-4</strain>
    </source>
</reference>
<keyword evidence="4" id="KW-1185">Reference proteome</keyword>
<dbReference type="RefSeq" id="WP_260977269.1">
    <property type="nucleotide sequence ID" value="NZ_JAOANI010000028.1"/>
</dbReference>
<keyword evidence="1" id="KW-0175">Coiled coil</keyword>
<dbReference type="InterPro" id="IPR023614">
    <property type="entry name" value="Porin_dom_sf"/>
</dbReference>
<name>A0A9X2WHH1_9GAMM</name>
<dbReference type="Gene3D" id="2.40.160.10">
    <property type="entry name" value="Porin"/>
    <property type="match status" value="1"/>
</dbReference>
<gene>
    <name evidence="3" type="ORF">NYR02_15535</name>
</gene>
<accession>A0A9X2WHH1</accession>
<feature type="coiled-coil region" evidence="1">
    <location>
        <begin position="25"/>
        <end position="52"/>
    </location>
</feature>
<comment type="caution">
    <text evidence="3">The sequence shown here is derived from an EMBL/GenBank/DDBJ whole genome shotgun (WGS) entry which is preliminary data.</text>
</comment>
<feature type="chain" id="PRO_5040773538" evidence="2">
    <location>
        <begin position="27"/>
        <end position="394"/>
    </location>
</feature>
<evidence type="ECO:0000313" key="3">
    <source>
        <dbReference type="EMBL" id="MCT7360435.1"/>
    </source>
</evidence>
<reference evidence="3" key="2">
    <citation type="submission" date="2022-08" db="EMBL/GenBank/DDBJ databases">
        <authorList>
            <person name="Dong C."/>
        </authorList>
    </citation>
    <scope>NUCLEOTIDE SEQUENCE</scope>
    <source>
        <strain evidence="3">59MF3M-4</strain>
    </source>
</reference>
<evidence type="ECO:0000256" key="2">
    <source>
        <dbReference type="SAM" id="SignalP"/>
    </source>
</evidence>
<dbReference type="Proteomes" id="UP001147830">
    <property type="component" value="Unassembled WGS sequence"/>
</dbReference>
<proteinExistence type="predicted"/>
<keyword evidence="2" id="KW-0732">Signal</keyword>
<dbReference type="AlphaFoldDB" id="A0A9X2WHH1"/>